<name>U1QH53_9ACTO</name>
<proteinExistence type="predicted"/>
<dbReference type="EMBL" id="AWSD01000059">
    <property type="protein sequence ID" value="ERH21571.1"/>
    <property type="molecule type" value="Genomic_DNA"/>
</dbReference>
<dbReference type="Proteomes" id="UP000016498">
    <property type="component" value="Unassembled WGS sequence"/>
</dbReference>
<comment type="caution">
    <text evidence="2">The sequence shown here is derived from an EMBL/GenBank/DDBJ whole genome shotgun (WGS) entry which is preliminary data.</text>
</comment>
<accession>U1QH53</accession>
<dbReference type="AlphaFoldDB" id="U1QH53"/>
<organism evidence="2 3">
    <name type="scientific">Actinomyces johnsonii F0510</name>
    <dbReference type="NCBI Taxonomy" id="1227262"/>
    <lineage>
        <taxon>Bacteria</taxon>
        <taxon>Bacillati</taxon>
        <taxon>Actinomycetota</taxon>
        <taxon>Actinomycetes</taxon>
        <taxon>Actinomycetales</taxon>
        <taxon>Actinomycetaceae</taxon>
        <taxon>Actinomyces</taxon>
    </lineage>
</organism>
<sequence>MRACWGGLLRRRSGRMRDCELRVAVLRYVETIGPNQGDDQEGDGDGHRFAASECQA</sequence>
<evidence type="ECO:0000313" key="2">
    <source>
        <dbReference type="EMBL" id="ERH21571.1"/>
    </source>
</evidence>
<evidence type="ECO:0000256" key="1">
    <source>
        <dbReference type="SAM" id="MobiDB-lite"/>
    </source>
</evidence>
<reference evidence="2 3" key="1">
    <citation type="submission" date="2013-06" db="EMBL/GenBank/DDBJ databases">
        <authorList>
            <person name="Weinstock G."/>
            <person name="Sodergren E."/>
            <person name="Lobos E.A."/>
            <person name="Fulton L."/>
            <person name="Fulton R."/>
            <person name="Courtney L."/>
            <person name="Fronick C."/>
            <person name="O'Laughlin M."/>
            <person name="Godfrey J."/>
            <person name="Wilson R.M."/>
            <person name="Miner T."/>
            <person name="Farmer C."/>
            <person name="Delehaunty K."/>
            <person name="Cordes M."/>
            <person name="Minx P."/>
            <person name="Tomlinson C."/>
            <person name="Chen J."/>
            <person name="Wollam A."/>
            <person name="Pepin K.H."/>
            <person name="Bhonagiri V."/>
            <person name="Zhang X."/>
            <person name="Warren W."/>
            <person name="Mitreva M."/>
            <person name="Mardis E.R."/>
            <person name="Wilson R.K."/>
        </authorList>
    </citation>
    <scope>NUCLEOTIDE SEQUENCE [LARGE SCALE GENOMIC DNA]</scope>
    <source>
        <strain evidence="2 3">F0510</strain>
    </source>
</reference>
<protein>
    <submittedName>
        <fullName evidence="2">Uncharacterized protein</fullName>
    </submittedName>
</protein>
<evidence type="ECO:0000313" key="3">
    <source>
        <dbReference type="Proteomes" id="UP000016498"/>
    </source>
</evidence>
<dbReference type="HOGENOM" id="CLU_3003665_0_0_11"/>
<gene>
    <name evidence="2" type="ORF">HMPREF1549_00569</name>
</gene>
<feature type="region of interest" description="Disordered" evidence="1">
    <location>
        <begin position="33"/>
        <end position="56"/>
    </location>
</feature>